<feature type="transmembrane region" description="Helical" evidence="1">
    <location>
        <begin position="53"/>
        <end position="72"/>
    </location>
</feature>
<sequence length="73" mass="8635">MHGQYDRLSKKLKYFRSGNVLEFNLVDFYKSRGIIHKTSCIETPQQNRIEPSFYRLVFLIVSGIMLLSMLYIS</sequence>
<dbReference type="Proteomes" id="UP000257109">
    <property type="component" value="Unassembled WGS sequence"/>
</dbReference>
<protein>
    <submittedName>
        <fullName evidence="2">Uncharacterized protein</fullName>
    </submittedName>
</protein>
<dbReference type="AlphaFoldDB" id="A0A371GVD8"/>
<keyword evidence="3" id="KW-1185">Reference proteome</keyword>
<evidence type="ECO:0000313" key="2">
    <source>
        <dbReference type="EMBL" id="RDX94436.1"/>
    </source>
</evidence>
<reference evidence="2" key="1">
    <citation type="submission" date="2018-05" db="EMBL/GenBank/DDBJ databases">
        <title>Draft genome of Mucuna pruriens seed.</title>
        <authorList>
            <person name="Nnadi N.E."/>
            <person name="Vos R."/>
            <person name="Hasami M.H."/>
            <person name="Devisetty U.K."/>
            <person name="Aguiy J.C."/>
        </authorList>
    </citation>
    <scope>NUCLEOTIDE SEQUENCE [LARGE SCALE GENOMIC DNA]</scope>
    <source>
        <strain evidence="2">JCA_2017</strain>
    </source>
</reference>
<feature type="non-terminal residue" evidence="2">
    <location>
        <position position="1"/>
    </location>
</feature>
<organism evidence="2 3">
    <name type="scientific">Mucuna pruriens</name>
    <name type="common">Velvet bean</name>
    <name type="synonym">Dolichos pruriens</name>
    <dbReference type="NCBI Taxonomy" id="157652"/>
    <lineage>
        <taxon>Eukaryota</taxon>
        <taxon>Viridiplantae</taxon>
        <taxon>Streptophyta</taxon>
        <taxon>Embryophyta</taxon>
        <taxon>Tracheophyta</taxon>
        <taxon>Spermatophyta</taxon>
        <taxon>Magnoliopsida</taxon>
        <taxon>eudicotyledons</taxon>
        <taxon>Gunneridae</taxon>
        <taxon>Pentapetalae</taxon>
        <taxon>rosids</taxon>
        <taxon>fabids</taxon>
        <taxon>Fabales</taxon>
        <taxon>Fabaceae</taxon>
        <taxon>Papilionoideae</taxon>
        <taxon>50 kb inversion clade</taxon>
        <taxon>NPAAA clade</taxon>
        <taxon>indigoferoid/millettioid clade</taxon>
        <taxon>Phaseoleae</taxon>
        <taxon>Mucuna</taxon>
    </lineage>
</organism>
<proteinExistence type="predicted"/>
<evidence type="ECO:0000313" key="3">
    <source>
        <dbReference type="Proteomes" id="UP000257109"/>
    </source>
</evidence>
<keyword evidence="1" id="KW-1133">Transmembrane helix</keyword>
<dbReference type="EMBL" id="QJKJ01004375">
    <property type="protein sequence ID" value="RDX94436.1"/>
    <property type="molecule type" value="Genomic_DNA"/>
</dbReference>
<accession>A0A371GVD8</accession>
<evidence type="ECO:0000256" key="1">
    <source>
        <dbReference type="SAM" id="Phobius"/>
    </source>
</evidence>
<keyword evidence="1" id="KW-0472">Membrane</keyword>
<name>A0A371GVD8_MUCPR</name>
<gene>
    <name evidence="2" type="ORF">CR513_23191</name>
</gene>
<keyword evidence="1" id="KW-0812">Transmembrane</keyword>
<comment type="caution">
    <text evidence="2">The sequence shown here is derived from an EMBL/GenBank/DDBJ whole genome shotgun (WGS) entry which is preliminary data.</text>
</comment>